<dbReference type="Proteomes" id="UP000041770">
    <property type="component" value="Unassembled WGS sequence"/>
</dbReference>
<dbReference type="EMBL" id="CWQY01000006">
    <property type="protein sequence ID" value="CSC38014.1"/>
    <property type="molecule type" value="Genomic_DNA"/>
</dbReference>
<reference evidence="1 2" key="1">
    <citation type="submission" date="2015-07" db="EMBL/GenBank/DDBJ databases">
        <authorList>
            <consortium name="Pathogen Informatics"/>
        </authorList>
    </citation>
    <scope>NUCLEOTIDE SEQUENCE [LARGE SCALE GENOMIC DNA]</scope>
    <source>
        <strain evidence="1 2">A316</strain>
    </source>
</reference>
<evidence type="ECO:0000313" key="2">
    <source>
        <dbReference type="Proteomes" id="UP000041770"/>
    </source>
</evidence>
<evidence type="ECO:0000313" key="1">
    <source>
        <dbReference type="EMBL" id="CSC38014.1"/>
    </source>
</evidence>
<name>A0A655YGX4_VIBCL</name>
<proteinExistence type="predicted"/>
<organism evidence="1 2">
    <name type="scientific">Vibrio cholerae</name>
    <dbReference type="NCBI Taxonomy" id="666"/>
    <lineage>
        <taxon>Bacteria</taxon>
        <taxon>Pseudomonadati</taxon>
        <taxon>Pseudomonadota</taxon>
        <taxon>Gammaproteobacteria</taxon>
        <taxon>Vibrionales</taxon>
        <taxon>Vibrionaceae</taxon>
        <taxon>Vibrio</taxon>
    </lineage>
</organism>
<protein>
    <submittedName>
        <fullName evidence="1">Uncharacterized protein</fullName>
    </submittedName>
</protein>
<gene>
    <name evidence="1" type="ORF">ERS013200_01270</name>
</gene>
<sequence>MATKSPGFVQDCKHKFNASIAPEVMTMSSGNTFKPLF</sequence>
<accession>A0A655YGX4</accession>
<dbReference type="AlphaFoldDB" id="A0A655YGX4"/>